<keyword evidence="2" id="KW-1185">Reference proteome</keyword>
<organism evidence="1 2">
    <name type="scientific">Methylovirgula ligni</name>
    <dbReference type="NCBI Taxonomy" id="569860"/>
    <lineage>
        <taxon>Bacteria</taxon>
        <taxon>Pseudomonadati</taxon>
        <taxon>Pseudomonadota</taxon>
        <taxon>Alphaproteobacteria</taxon>
        <taxon>Hyphomicrobiales</taxon>
        <taxon>Beijerinckiaceae</taxon>
        <taxon>Methylovirgula</taxon>
    </lineage>
</organism>
<gene>
    <name evidence="1" type="ORF">DES32_0096</name>
</gene>
<dbReference type="OrthoDB" id="583154at2"/>
<protein>
    <recommendedName>
        <fullName evidence="3">tRNA synthetase class II (G, H, P, S and T)</fullName>
    </recommendedName>
</protein>
<evidence type="ECO:0000313" key="2">
    <source>
        <dbReference type="Proteomes" id="UP000256900"/>
    </source>
</evidence>
<evidence type="ECO:0000313" key="1">
    <source>
        <dbReference type="EMBL" id="REF88885.1"/>
    </source>
</evidence>
<dbReference type="Proteomes" id="UP000256900">
    <property type="component" value="Unassembled WGS sequence"/>
</dbReference>
<proteinExistence type="predicted"/>
<accession>A0A3D9Z229</accession>
<dbReference type="RefSeq" id="WP_115834730.1">
    <property type="nucleotide sequence ID" value="NZ_CP025086.1"/>
</dbReference>
<dbReference type="AlphaFoldDB" id="A0A3D9Z229"/>
<dbReference type="NCBIfam" id="NF005479">
    <property type="entry name" value="PRK07080.1"/>
    <property type="match status" value="1"/>
</dbReference>
<dbReference type="InterPro" id="IPR045864">
    <property type="entry name" value="aa-tRNA-synth_II/BPL/LPL"/>
</dbReference>
<reference evidence="1 2" key="1">
    <citation type="submission" date="2018-08" db="EMBL/GenBank/DDBJ databases">
        <title>Genomic Encyclopedia of Type Strains, Phase IV (KMG-IV): sequencing the most valuable type-strain genomes for metagenomic binning, comparative biology and taxonomic classification.</title>
        <authorList>
            <person name="Goeker M."/>
        </authorList>
    </citation>
    <scope>NUCLEOTIDE SEQUENCE [LARGE SCALE GENOMIC DNA]</scope>
    <source>
        <strain evidence="1 2">BW863</strain>
    </source>
</reference>
<evidence type="ECO:0008006" key="3">
    <source>
        <dbReference type="Google" id="ProtNLM"/>
    </source>
</evidence>
<dbReference type="SUPFAM" id="SSF55681">
    <property type="entry name" value="Class II aaRS and biotin synthetases"/>
    <property type="match status" value="1"/>
</dbReference>
<sequence length="308" mass="33774">MSAPLKNPKPEPASNDPLGALAEILWRPLGIDGVYGRTGAYETVLGKLDAYISRERDPRAEVLRFPPVMSRRDLEKNGYLKSFPNLLGCVCALHGSETDIRAAAERADGNWTSALSPADLVLTPAACYPLYPIAAERGPVTHGGAYFDVAADCFRHEPSRDLDRLQSFRMREYVCIGTPDEADDFREGWIARAKDLIAALGLSYTVAPASDPFFGRTGQMMAVSQLQQALKFELLIPVRSGDSPTACVSFNYHRDHFGLTWGLYDHAGDVAHTCCVAFGMDRLTLALFRAHGVDVARWPASVREALSL</sequence>
<dbReference type="Gene3D" id="3.30.930.10">
    <property type="entry name" value="Bira Bifunctional Protein, Domain 2"/>
    <property type="match status" value="1"/>
</dbReference>
<name>A0A3D9Z229_9HYPH</name>
<dbReference type="CDD" id="cd00670">
    <property type="entry name" value="Gly_His_Pro_Ser_Thr_tRS_core"/>
    <property type="match status" value="1"/>
</dbReference>
<comment type="caution">
    <text evidence="1">The sequence shown here is derived from an EMBL/GenBank/DDBJ whole genome shotgun (WGS) entry which is preliminary data.</text>
</comment>
<dbReference type="EMBL" id="QUMO01000001">
    <property type="protein sequence ID" value="REF88885.1"/>
    <property type="molecule type" value="Genomic_DNA"/>
</dbReference>